<dbReference type="GO" id="GO:0015199">
    <property type="term" value="F:amino-acid betaine transmembrane transporter activity"/>
    <property type="evidence" value="ECO:0007669"/>
    <property type="project" value="TreeGrafter"/>
</dbReference>
<feature type="transmembrane region" description="Helical" evidence="8">
    <location>
        <begin position="85"/>
        <end position="103"/>
    </location>
</feature>
<keyword evidence="4 7" id="KW-0812">Transmembrane</keyword>
<evidence type="ECO:0000256" key="5">
    <source>
        <dbReference type="ARBA" id="ARBA00022989"/>
    </source>
</evidence>
<evidence type="ECO:0000256" key="3">
    <source>
        <dbReference type="ARBA" id="ARBA00022475"/>
    </source>
</evidence>
<dbReference type="EMBL" id="RQJX01000023">
    <property type="protein sequence ID" value="RQN02255.1"/>
    <property type="molecule type" value="Genomic_DNA"/>
</dbReference>
<keyword evidence="2" id="KW-0813">Transport</keyword>
<dbReference type="AlphaFoldDB" id="A0A3N6WKD9"/>
<accession>A0A3N6WKD9</accession>
<gene>
    <name evidence="9" type="ORF">EHW97_14040</name>
</gene>
<evidence type="ECO:0000256" key="8">
    <source>
        <dbReference type="SAM" id="Phobius"/>
    </source>
</evidence>
<evidence type="ECO:0000313" key="10">
    <source>
        <dbReference type="Proteomes" id="UP000275225"/>
    </source>
</evidence>
<organism evidence="9 10">
    <name type="scientific">Aeromicrobium camelliae</name>
    <dbReference type="NCBI Taxonomy" id="1538144"/>
    <lineage>
        <taxon>Bacteria</taxon>
        <taxon>Bacillati</taxon>
        <taxon>Actinomycetota</taxon>
        <taxon>Actinomycetes</taxon>
        <taxon>Propionibacteriales</taxon>
        <taxon>Nocardioidaceae</taxon>
        <taxon>Aeromicrobium</taxon>
    </lineage>
</organism>
<feature type="transmembrane region" description="Helical" evidence="8">
    <location>
        <begin position="56"/>
        <end position="79"/>
    </location>
</feature>
<feature type="transmembrane region" description="Helical" evidence="8">
    <location>
        <begin position="27"/>
        <end position="49"/>
    </location>
</feature>
<dbReference type="GO" id="GO:0015297">
    <property type="term" value="F:antiporter activity"/>
    <property type="evidence" value="ECO:0007669"/>
    <property type="project" value="TreeGrafter"/>
</dbReference>
<dbReference type="PANTHER" id="PTHR30561:SF1">
    <property type="entry name" value="MULTIDRUG TRANSPORTER EMRE"/>
    <property type="match status" value="1"/>
</dbReference>
<dbReference type="Pfam" id="PF00893">
    <property type="entry name" value="Multi_Drug_Res"/>
    <property type="match status" value="1"/>
</dbReference>
<evidence type="ECO:0000256" key="7">
    <source>
        <dbReference type="RuleBase" id="RU003942"/>
    </source>
</evidence>
<dbReference type="InterPro" id="IPR000390">
    <property type="entry name" value="Small_drug/metabolite_transptr"/>
</dbReference>
<name>A0A3N6WKD9_9ACTN</name>
<proteinExistence type="inferred from homology"/>
<evidence type="ECO:0000256" key="6">
    <source>
        <dbReference type="ARBA" id="ARBA00023136"/>
    </source>
</evidence>
<dbReference type="GO" id="GO:0015220">
    <property type="term" value="F:choline transmembrane transporter activity"/>
    <property type="evidence" value="ECO:0007669"/>
    <property type="project" value="TreeGrafter"/>
</dbReference>
<comment type="caution">
    <text evidence="9">The sequence shown here is derived from an EMBL/GenBank/DDBJ whole genome shotgun (WGS) entry which is preliminary data.</text>
</comment>
<evidence type="ECO:0000256" key="2">
    <source>
        <dbReference type="ARBA" id="ARBA00022448"/>
    </source>
</evidence>
<keyword evidence="5 8" id="KW-1133">Transmembrane helix</keyword>
<reference evidence="9 10" key="1">
    <citation type="submission" date="2018-11" db="EMBL/GenBank/DDBJ databases">
        <authorList>
            <person name="Li F."/>
        </authorList>
    </citation>
    <scope>NUCLEOTIDE SEQUENCE [LARGE SCALE GENOMIC DNA]</scope>
    <source>
        <strain evidence="9 10">YS17T</strain>
    </source>
</reference>
<keyword evidence="10" id="KW-1185">Reference proteome</keyword>
<keyword evidence="3" id="KW-1003">Cell membrane</keyword>
<dbReference type="InterPro" id="IPR045324">
    <property type="entry name" value="Small_multidrug_res"/>
</dbReference>
<protein>
    <submittedName>
        <fullName evidence="9">QacE family quaternary ammonium compound efflux SMR transporter</fullName>
    </submittedName>
</protein>
<dbReference type="GO" id="GO:0031460">
    <property type="term" value="P:glycine betaine transport"/>
    <property type="evidence" value="ECO:0007669"/>
    <property type="project" value="TreeGrafter"/>
</dbReference>
<dbReference type="Proteomes" id="UP000275225">
    <property type="component" value="Unassembled WGS sequence"/>
</dbReference>
<sequence length="111" mass="11276">MKKWFLLACAIAAEVVATMALRASIDHSAWIALVVAGYLAAFTVLALALREHLPIGVAYGIWGATGVALTAVLGAAIFGEVLSPPAIAGLVLIIVGVVLVETGSRHGEAAS</sequence>
<keyword evidence="6 8" id="KW-0472">Membrane</keyword>
<comment type="subcellular location">
    <subcellularLocation>
        <location evidence="1 7">Cell membrane</location>
        <topology evidence="1 7">Multi-pass membrane protein</topology>
    </subcellularLocation>
</comment>
<dbReference type="OrthoDB" id="3175079at2"/>
<evidence type="ECO:0000256" key="1">
    <source>
        <dbReference type="ARBA" id="ARBA00004651"/>
    </source>
</evidence>
<dbReference type="RefSeq" id="WP_124237799.1">
    <property type="nucleotide sequence ID" value="NZ_JBHUFI010000018.1"/>
</dbReference>
<evidence type="ECO:0000256" key="4">
    <source>
        <dbReference type="ARBA" id="ARBA00022692"/>
    </source>
</evidence>
<comment type="similarity">
    <text evidence="7">Belongs to the drug/metabolite transporter (DMT) superfamily. Small multidrug resistance (SMR) (TC 2.A.7.1) family.</text>
</comment>
<evidence type="ECO:0000313" key="9">
    <source>
        <dbReference type="EMBL" id="RQN02255.1"/>
    </source>
</evidence>
<dbReference type="Gene3D" id="1.10.3730.20">
    <property type="match status" value="1"/>
</dbReference>
<dbReference type="InterPro" id="IPR037185">
    <property type="entry name" value="EmrE-like"/>
</dbReference>
<dbReference type="PANTHER" id="PTHR30561">
    <property type="entry name" value="SMR FAMILY PROTON-DEPENDENT DRUG EFFLUX TRANSPORTER SUGE"/>
    <property type="match status" value="1"/>
</dbReference>
<dbReference type="GO" id="GO:0005886">
    <property type="term" value="C:plasma membrane"/>
    <property type="evidence" value="ECO:0007669"/>
    <property type="project" value="UniProtKB-SubCell"/>
</dbReference>
<dbReference type="SUPFAM" id="SSF103481">
    <property type="entry name" value="Multidrug resistance efflux transporter EmrE"/>
    <property type="match status" value="1"/>
</dbReference>